<dbReference type="SUPFAM" id="SSF51430">
    <property type="entry name" value="NAD(P)-linked oxidoreductase"/>
    <property type="match status" value="1"/>
</dbReference>
<dbReference type="EMBL" id="FOJX01000001">
    <property type="protein sequence ID" value="SFA70457.1"/>
    <property type="molecule type" value="Genomic_DNA"/>
</dbReference>
<feature type="domain" description="NADP-dependent oxidoreductase" evidence="7">
    <location>
        <begin position="24"/>
        <end position="257"/>
    </location>
</feature>
<evidence type="ECO:0000256" key="1">
    <source>
        <dbReference type="ARBA" id="ARBA00007905"/>
    </source>
</evidence>
<feature type="site" description="Lowers pKa of active site Tyr" evidence="6">
    <location>
        <position position="74"/>
    </location>
</feature>
<dbReference type="Proteomes" id="UP000183843">
    <property type="component" value="Unassembled WGS sequence"/>
</dbReference>
<dbReference type="PROSITE" id="PS00798">
    <property type="entry name" value="ALDOKETO_REDUCTASE_1"/>
    <property type="match status" value="1"/>
</dbReference>
<dbReference type="InterPro" id="IPR023210">
    <property type="entry name" value="NADP_OxRdtase_dom"/>
</dbReference>
<protein>
    <submittedName>
        <fullName evidence="8">Aldo/keto reductase</fullName>
    </submittedName>
</protein>
<evidence type="ECO:0000256" key="3">
    <source>
        <dbReference type="ARBA" id="ARBA00023002"/>
    </source>
</evidence>
<dbReference type="PANTHER" id="PTHR43827">
    <property type="entry name" value="2,5-DIKETO-D-GLUCONIC ACID REDUCTASE"/>
    <property type="match status" value="1"/>
</dbReference>
<evidence type="ECO:0000259" key="7">
    <source>
        <dbReference type="Pfam" id="PF00248"/>
    </source>
</evidence>
<dbReference type="RefSeq" id="WP_074811762.1">
    <property type="nucleotide sequence ID" value="NZ_FOJX01000001.1"/>
</dbReference>
<dbReference type="AlphaFoldDB" id="A0A1I0V343"/>
<evidence type="ECO:0000256" key="6">
    <source>
        <dbReference type="PIRSR" id="PIRSR000097-3"/>
    </source>
</evidence>
<comment type="similarity">
    <text evidence="1">Belongs to the aldo/keto reductase family.</text>
</comment>
<evidence type="ECO:0000313" key="8">
    <source>
        <dbReference type="EMBL" id="SFA70457.1"/>
    </source>
</evidence>
<dbReference type="PANTHER" id="PTHR43827:SF3">
    <property type="entry name" value="NADP-DEPENDENT OXIDOREDUCTASE DOMAIN-CONTAINING PROTEIN"/>
    <property type="match status" value="1"/>
</dbReference>
<sequence length="281" mass="32142">MEYTMLNNGIKMPLLGFGVYMMTDPKECETSVLQALETGYRLLDTSSAYFNEEAVGRAIKESGIPREELFVTTKLWIQDAGYENAKAGFETSLQKLGLDYLDLYLIHQPCGDCYGSWRAMTELYQEGRIRAIGVCNFGSDRLVDFIMNNELPPAVNQVEFHPYYQQKAAEKIMREYDVQMEAWSPLGHGGKGILENETLISIGKKYGKTPAQVILRWDVERGIVTIPKSVRKERIEENFDIFDFRLTKEEITAIDLLDRNDAIADLTDVELIKKLNQLKVR</sequence>
<gene>
    <name evidence="8" type="ORF">SAMN05216587_101187</name>
</gene>
<evidence type="ECO:0000256" key="5">
    <source>
        <dbReference type="PIRSR" id="PIRSR000097-2"/>
    </source>
</evidence>
<dbReference type="Gene3D" id="3.20.20.100">
    <property type="entry name" value="NADP-dependent oxidoreductase domain"/>
    <property type="match status" value="1"/>
</dbReference>
<dbReference type="PROSITE" id="PS00062">
    <property type="entry name" value="ALDOKETO_REDUCTASE_2"/>
    <property type="match status" value="1"/>
</dbReference>
<dbReference type="FunFam" id="3.20.20.100:FF:000015">
    <property type="entry name" value="Oxidoreductase, aldo/keto reductase family"/>
    <property type="match status" value="1"/>
</dbReference>
<dbReference type="CDD" id="cd19133">
    <property type="entry name" value="AKR_AKR5F1"/>
    <property type="match status" value="1"/>
</dbReference>
<dbReference type="InterPro" id="IPR020471">
    <property type="entry name" value="AKR"/>
</dbReference>
<keyword evidence="2" id="KW-0521">NADP</keyword>
<dbReference type="InterPro" id="IPR036812">
    <property type="entry name" value="NAD(P)_OxRdtase_dom_sf"/>
</dbReference>
<feature type="binding site" evidence="5">
    <location>
        <position position="107"/>
    </location>
    <ligand>
        <name>substrate</name>
    </ligand>
</feature>
<organism evidence="8 9">
    <name type="scientific">Selenomonas ruminantium</name>
    <dbReference type="NCBI Taxonomy" id="971"/>
    <lineage>
        <taxon>Bacteria</taxon>
        <taxon>Bacillati</taxon>
        <taxon>Bacillota</taxon>
        <taxon>Negativicutes</taxon>
        <taxon>Selenomonadales</taxon>
        <taxon>Selenomonadaceae</taxon>
        <taxon>Selenomonas</taxon>
    </lineage>
</organism>
<feature type="active site" description="Proton donor" evidence="4">
    <location>
        <position position="49"/>
    </location>
</feature>
<dbReference type="PRINTS" id="PR00069">
    <property type="entry name" value="ALDKETRDTASE"/>
</dbReference>
<evidence type="ECO:0000256" key="2">
    <source>
        <dbReference type="ARBA" id="ARBA00022857"/>
    </source>
</evidence>
<dbReference type="PIRSF" id="PIRSF000097">
    <property type="entry name" value="AKR"/>
    <property type="match status" value="1"/>
</dbReference>
<dbReference type="InterPro" id="IPR018170">
    <property type="entry name" value="Aldo/ket_reductase_CS"/>
</dbReference>
<reference evidence="8 9" key="1">
    <citation type="submission" date="2016-10" db="EMBL/GenBank/DDBJ databases">
        <authorList>
            <person name="de Groot N.N."/>
        </authorList>
    </citation>
    <scope>NUCLEOTIDE SEQUENCE [LARGE SCALE GENOMIC DNA]</scope>
    <source>
        <strain evidence="8 9">L14</strain>
    </source>
</reference>
<dbReference type="Pfam" id="PF00248">
    <property type="entry name" value="Aldo_ket_red"/>
    <property type="match status" value="1"/>
</dbReference>
<proteinExistence type="inferred from homology"/>
<keyword evidence="3" id="KW-0560">Oxidoreductase</keyword>
<dbReference type="GO" id="GO:0016616">
    <property type="term" value="F:oxidoreductase activity, acting on the CH-OH group of donors, NAD or NADP as acceptor"/>
    <property type="evidence" value="ECO:0007669"/>
    <property type="project" value="UniProtKB-ARBA"/>
</dbReference>
<evidence type="ECO:0000313" key="9">
    <source>
        <dbReference type="Proteomes" id="UP000183843"/>
    </source>
</evidence>
<evidence type="ECO:0000256" key="4">
    <source>
        <dbReference type="PIRSR" id="PIRSR000097-1"/>
    </source>
</evidence>
<name>A0A1I0V343_SELRU</name>
<accession>A0A1I0V343</accession>